<evidence type="ECO:0000313" key="7">
    <source>
        <dbReference type="EMBL" id="KAH9636353.1"/>
    </source>
</evidence>
<keyword evidence="4 5" id="KW-0472">Membrane</keyword>
<evidence type="ECO:0000256" key="2">
    <source>
        <dbReference type="ARBA" id="ARBA00022692"/>
    </source>
</evidence>
<dbReference type="AlphaFoldDB" id="A0A922MGS9"/>
<sequence length="127" mass="14226">MYGRVQIPNLSYQDLAEASLLLSPWRCLRKCARAFSASHSKISRYLVELTLALHCFGSCCVFIIMIARNLKDLVEGTEYFHDDGDPPLTVYIISLVIPCTAVCMVTNLKNLAPFAIIANFYACKCKL</sequence>
<evidence type="ECO:0000256" key="3">
    <source>
        <dbReference type="ARBA" id="ARBA00022989"/>
    </source>
</evidence>
<evidence type="ECO:0000256" key="4">
    <source>
        <dbReference type="ARBA" id="ARBA00023136"/>
    </source>
</evidence>
<dbReference type="GO" id="GO:0016020">
    <property type="term" value="C:membrane"/>
    <property type="evidence" value="ECO:0007669"/>
    <property type="project" value="UniProtKB-SubCell"/>
</dbReference>
<proteinExistence type="predicted"/>
<evidence type="ECO:0000313" key="8">
    <source>
        <dbReference type="Proteomes" id="UP000814243"/>
    </source>
</evidence>
<dbReference type="InterPro" id="IPR013057">
    <property type="entry name" value="AA_transpt_TM"/>
</dbReference>
<feature type="transmembrane region" description="Helical" evidence="5">
    <location>
        <begin position="88"/>
        <end position="108"/>
    </location>
</feature>
<comment type="subcellular location">
    <subcellularLocation>
        <location evidence="1">Membrane</location>
    </subcellularLocation>
</comment>
<accession>A0A922MGS9</accession>
<keyword evidence="3 5" id="KW-1133">Transmembrane helix</keyword>
<name>A0A922MGS9_SPOEX</name>
<dbReference type="EMBL" id="JACEFF010000503">
    <property type="protein sequence ID" value="KAH9636353.1"/>
    <property type="molecule type" value="Genomic_DNA"/>
</dbReference>
<feature type="domain" description="Amino acid transporter transmembrane" evidence="6">
    <location>
        <begin position="10"/>
        <end position="121"/>
    </location>
</feature>
<evidence type="ECO:0000259" key="6">
    <source>
        <dbReference type="Pfam" id="PF01490"/>
    </source>
</evidence>
<organism evidence="7 8">
    <name type="scientific">Spodoptera exigua</name>
    <name type="common">Beet armyworm</name>
    <name type="synonym">Noctua fulgens</name>
    <dbReference type="NCBI Taxonomy" id="7107"/>
    <lineage>
        <taxon>Eukaryota</taxon>
        <taxon>Metazoa</taxon>
        <taxon>Ecdysozoa</taxon>
        <taxon>Arthropoda</taxon>
        <taxon>Hexapoda</taxon>
        <taxon>Insecta</taxon>
        <taxon>Pterygota</taxon>
        <taxon>Neoptera</taxon>
        <taxon>Endopterygota</taxon>
        <taxon>Lepidoptera</taxon>
        <taxon>Glossata</taxon>
        <taxon>Ditrysia</taxon>
        <taxon>Noctuoidea</taxon>
        <taxon>Noctuidae</taxon>
        <taxon>Amphipyrinae</taxon>
        <taxon>Spodoptera</taxon>
    </lineage>
</organism>
<gene>
    <name evidence="7" type="ORF">HF086_002587</name>
</gene>
<evidence type="ECO:0000256" key="1">
    <source>
        <dbReference type="ARBA" id="ARBA00004370"/>
    </source>
</evidence>
<dbReference type="Proteomes" id="UP000814243">
    <property type="component" value="Unassembled WGS sequence"/>
</dbReference>
<dbReference type="Pfam" id="PF01490">
    <property type="entry name" value="Aa_trans"/>
    <property type="match status" value="1"/>
</dbReference>
<keyword evidence="2 5" id="KW-0812">Transmembrane</keyword>
<protein>
    <recommendedName>
        <fullName evidence="6">Amino acid transporter transmembrane domain-containing protein</fullName>
    </recommendedName>
</protein>
<comment type="caution">
    <text evidence="7">The sequence shown here is derived from an EMBL/GenBank/DDBJ whole genome shotgun (WGS) entry which is preliminary data.</text>
</comment>
<evidence type="ECO:0000256" key="5">
    <source>
        <dbReference type="SAM" id="Phobius"/>
    </source>
</evidence>
<reference evidence="7" key="1">
    <citation type="journal article" date="2021" name="G3 (Bethesda)">
        <title>Genome and transcriptome analysis of the beet armyworm Spodoptera exigua reveals targets for pest control. .</title>
        <authorList>
            <person name="Simon S."/>
            <person name="Breeschoten T."/>
            <person name="Jansen H.J."/>
            <person name="Dirks R.P."/>
            <person name="Schranz M.E."/>
            <person name="Ros V.I.D."/>
        </authorList>
    </citation>
    <scope>NUCLEOTIDE SEQUENCE</scope>
    <source>
        <strain evidence="7">TB_SE_WUR_2020</strain>
    </source>
</reference>
<feature type="transmembrane region" description="Helical" evidence="5">
    <location>
        <begin position="45"/>
        <end position="68"/>
    </location>
</feature>